<proteinExistence type="predicted"/>
<evidence type="ECO:0000313" key="2">
    <source>
        <dbReference type="EMBL" id="ROL54089.1"/>
    </source>
</evidence>
<feature type="region of interest" description="Disordered" evidence="1">
    <location>
        <begin position="146"/>
        <end position="170"/>
    </location>
</feature>
<sequence length="265" mass="28836">MSTNISTNINVFLPVKDGSTYVGTGPVAQVENLESCPTNLCATGVTDLPAGARPRPGKGESVAVDPLSPGTVARVRGPKLSFPSGIPQSDSWHDLDKKKPLQTQQAGKLAHAVTVSLADPYYPRFQRELLVGFYLTYQGDALRASGRLQQPKREGSNVNGSSRHGTKSFTTRGKKWSISFLVLGEFALTQKGRLDNMLFGTSIWRDNKTGQVSSGQLNHSTRVLLLCRACGFGPNAERCRDRYEAVQDRVMLELNEAAGEIANER</sequence>
<comment type="caution">
    <text evidence="2">The sequence shown here is derived from an EMBL/GenBank/DDBJ whole genome shotgun (WGS) entry which is preliminary data.</text>
</comment>
<name>A0A3N0Z6J9_ANAGA</name>
<feature type="compositionally biased region" description="Polar residues" evidence="1">
    <location>
        <begin position="156"/>
        <end position="170"/>
    </location>
</feature>
<organism evidence="2 3">
    <name type="scientific">Anabarilius grahami</name>
    <name type="common">Kanglang fish</name>
    <name type="synonym">Barilius grahami</name>
    <dbReference type="NCBI Taxonomy" id="495550"/>
    <lineage>
        <taxon>Eukaryota</taxon>
        <taxon>Metazoa</taxon>
        <taxon>Chordata</taxon>
        <taxon>Craniata</taxon>
        <taxon>Vertebrata</taxon>
        <taxon>Euteleostomi</taxon>
        <taxon>Actinopterygii</taxon>
        <taxon>Neopterygii</taxon>
        <taxon>Teleostei</taxon>
        <taxon>Ostariophysi</taxon>
        <taxon>Cypriniformes</taxon>
        <taxon>Xenocyprididae</taxon>
        <taxon>Xenocypridinae</taxon>
        <taxon>Xenocypridinae incertae sedis</taxon>
        <taxon>Anabarilius</taxon>
    </lineage>
</organism>
<reference evidence="2 3" key="1">
    <citation type="submission" date="2018-10" db="EMBL/GenBank/DDBJ databases">
        <title>Genome assembly for a Yunnan-Guizhou Plateau 3E fish, Anabarilius grahami (Regan), and its evolutionary and genetic applications.</title>
        <authorList>
            <person name="Jiang W."/>
        </authorList>
    </citation>
    <scope>NUCLEOTIDE SEQUENCE [LARGE SCALE GENOMIC DNA]</scope>
    <source>
        <strain evidence="2">AG-KIZ</strain>
        <tissue evidence="2">Muscle</tissue>
    </source>
</reference>
<protein>
    <submittedName>
        <fullName evidence="2">Uncharacterized protein</fullName>
    </submittedName>
</protein>
<dbReference type="AlphaFoldDB" id="A0A3N0Z6J9"/>
<evidence type="ECO:0000313" key="3">
    <source>
        <dbReference type="Proteomes" id="UP000281406"/>
    </source>
</evidence>
<dbReference type="Proteomes" id="UP000281406">
    <property type="component" value="Unassembled WGS sequence"/>
</dbReference>
<evidence type="ECO:0000256" key="1">
    <source>
        <dbReference type="SAM" id="MobiDB-lite"/>
    </source>
</evidence>
<keyword evidence="3" id="KW-1185">Reference proteome</keyword>
<gene>
    <name evidence="2" type="ORF">DPX16_10512</name>
</gene>
<dbReference type="EMBL" id="RJVU01007007">
    <property type="protein sequence ID" value="ROL54089.1"/>
    <property type="molecule type" value="Genomic_DNA"/>
</dbReference>
<accession>A0A3N0Z6J9</accession>